<keyword evidence="3" id="KW-1185">Reference proteome</keyword>
<evidence type="ECO:0000313" key="3">
    <source>
        <dbReference type="Proteomes" id="UP000193560"/>
    </source>
</evidence>
<dbReference type="GO" id="GO:0031146">
    <property type="term" value="P:SCF-dependent proteasomal ubiquitin-dependent protein catabolic process"/>
    <property type="evidence" value="ECO:0007669"/>
    <property type="project" value="TreeGrafter"/>
</dbReference>
<organism evidence="2 3">
    <name type="scientific">Absidia repens</name>
    <dbReference type="NCBI Taxonomy" id="90262"/>
    <lineage>
        <taxon>Eukaryota</taxon>
        <taxon>Fungi</taxon>
        <taxon>Fungi incertae sedis</taxon>
        <taxon>Mucoromycota</taxon>
        <taxon>Mucoromycotina</taxon>
        <taxon>Mucoromycetes</taxon>
        <taxon>Mucorales</taxon>
        <taxon>Cunninghamellaceae</taxon>
        <taxon>Absidia</taxon>
    </lineage>
</organism>
<dbReference type="InterPro" id="IPR032675">
    <property type="entry name" value="LRR_dom_sf"/>
</dbReference>
<dbReference type="InterPro" id="IPR001810">
    <property type="entry name" value="F-box_dom"/>
</dbReference>
<dbReference type="SUPFAM" id="SSF52047">
    <property type="entry name" value="RNI-like"/>
    <property type="match status" value="1"/>
</dbReference>
<reference evidence="2 3" key="1">
    <citation type="submission" date="2016-07" db="EMBL/GenBank/DDBJ databases">
        <title>Pervasive Adenine N6-methylation of Active Genes in Fungi.</title>
        <authorList>
            <consortium name="DOE Joint Genome Institute"/>
            <person name="Mondo S.J."/>
            <person name="Dannebaum R.O."/>
            <person name="Kuo R.C."/>
            <person name="Labutti K."/>
            <person name="Haridas S."/>
            <person name="Kuo A."/>
            <person name="Salamov A."/>
            <person name="Ahrendt S.R."/>
            <person name="Lipzen A."/>
            <person name="Sullivan W."/>
            <person name="Andreopoulos W.B."/>
            <person name="Clum A."/>
            <person name="Lindquist E."/>
            <person name="Daum C."/>
            <person name="Ramamoorthy G.K."/>
            <person name="Gryganskyi A."/>
            <person name="Culley D."/>
            <person name="Magnuson J.K."/>
            <person name="James T.Y."/>
            <person name="O'Malley M.A."/>
            <person name="Stajich J.E."/>
            <person name="Spatafora J.W."/>
            <person name="Visel A."/>
            <person name="Grigoriev I.V."/>
        </authorList>
    </citation>
    <scope>NUCLEOTIDE SEQUENCE [LARGE SCALE GENOMIC DNA]</scope>
    <source>
        <strain evidence="2 3">NRRL 1336</strain>
    </source>
</reference>
<accession>A0A1X2I1B5</accession>
<dbReference type="Gene3D" id="3.80.10.10">
    <property type="entry name" value="Ribonuclease Inhibitor"/>
    <property type="match status" value="1"/>
</dbReference>
<dbReference type="AlphaFoldDB" id="A0A1X2I1B5"/>
<dbReference type="Pfam" id="PF12937">
    <property type="entry name" value="F-box-like"/>
    <property type="match status" value="1"/>
</dbReference>
<feature type="domain" description="F-box" evidence="1">
    <location>
        <begin position="1"/>
        <end position="46"/>
    </location>
</feature>
<dbReference type="EMBL" id="MCGE01000036">
    <property type="protein sequence ID" value="ORZ07181.1"/>
    <property type="molecule type" value="Genomic_DNA"/>
</dbReference>
<dbReference type="SUPFAM" id="SSF81383">
    <property type="entry name" value="F-box domain"/>
    <property type="match status" value="1"/>
</dbReference>
<sequence length="387" mass="44107">MINLGEFPVEIISLIVKNVDEDDLYTCALVNKLFYETANPLLWQTPNVDHESVFTQVITGMLHSSSQKLGQYIQHLEFGFPITEALFLLFMKHTPNVEKLAIHIGEYISDTTFEHLPRLCPQLTCIHIRYGSITPQSINTIAQHYPKLEGLQLVDCDRLTPRGGCFGTLFKACPLLEELYIDVGAMDGMDDGYLGGGSRLNTPLVDQFLSELALLKDVKRLTFRECPAYFSKQLLIQISNPQKVRWSNLELFCLERCNNINNKIAIDFIKTHPELKQLVFQTSRFTDAVLDAMVKYLPGLLSMDVSNNLTITPKGVRQFIRQCPQLKCMIVQACSLKFKDFPEADEDICLDEEAELDDDDIPMYLLQLDPDSLDQIRRGPRPAKKRK</sequence>
<dbReference type="PANTHER" id="PTHR13318">
    <property type="entry name" value="PARTNER OF PAIRED, ISOFORM B-RELATED"/>
    <property type="match status" value="1"/>
</dbReference>
<evidence type="ECO:0000259" key="1">
    <source>
        <dbReference type="PROSITE" id="PS50181"/>
    </source>
</evidence>
<gene>
    <name evidence="2" type="ORF">BCR42DRAFT_426469</name>
</gene>
<dbReference type="InterPro" id="IPR036047">
    <property type="entry name" value="F-box-like_dom_sf"/>
</dbReference>
<comment type="caution">
    <text evidence="2">The sequence shown here is derived from an EMBL/GenBank/DDBJ whole genome shotgun (WGS) entry which is preliminary data.</text>
</comment>
<protein>
    <recommendedName>
        <fullName evidence="1">F-box domain-containing protein</fullName>
    </recommendedName>
</protein>
<dbReference type="PANTHER" id="PTHR13318:SF190">
    <property type="entry name" value="PARTNER OF PAIRED, ISOFORM B"/>
    <property type="match status" value="1"/>
</dbReference>
<evidence type="ECO:0000313" key="2">
    <source>
        <dbReference type="EMBL" id="ORZ07181.1"/>
    </source>
</evidence>
<dbReference type="OrthoDB" id="2317661at2759"/>
<name>A0A1X2I1B5_9FUNG</name>
<dbReference type="STRING" id="90262.A0A1X2I1B5"/>
<proteinExistence type="predicted"/>
<dbReference type="Proteomes" id="UP000193560">
    <property type="component" value="Unassembled WGS sequence"/>
</dbReference>
<dbReference type="PROSITE" id="PS50181">
    <property type="entry name" value="FBOX"/>
    <property type="match status" value="1"/>
</dbReference>
<dbReference type="GO" id="GO:0019005">
    <property type="term" value="C:SCF ubiquitin ligase complex"/>
    <property type="evidence" value="ECO:0007669"/>
    <property type="project" value="TreeGrafter"/>
</dbReference>